<evidence type="ECO:0000313" key="3">
    <source>
        <dbReference type="Proteomes" id="UP000006069"/>
    </source>
</evidence>
<dbReference type="InterPro" id="IPR039564">
    <property type="entry name" value="Peptidase_C39-like"/>
</dbReference>
<dbReference type="HOGENOM" id="CLU_055782_2_1_11"/>
<feature type="domain" description="Peptidase C39-like" evidence="1">
    <location>
        <begin position="91"/>
        <end position="223"/>
    </location>
</feature>
<gene>
    <name evidence="2" type="ORF">HMPREF9451_01461</name>
</gene>
<dbReference type="Proteomes" id="UP000006069">
    <property type="component" value="Unassembled WGS sequence"/>
</dbReference>
<dbReference type="Gene3D" id="3.90.70.10">
    <property type="entry name" value="Cysteine proteinases"/>
    <property type="match status" value="1"/>
</dbReference>
<sequence length="250" mass="26600">MRRTTLDARKPAPFRSRYAAPVPAPRPAPVKQPRTGWLFALFFAIAFALAACLALPSVQSTLEESFRIFGSGQQGAPSSSTEKSAWKRGTIPHLYQTDPAWANEAYAGSDVATAGCGPTCMTMVYAGLTGKTDYDPASMAAFSEANGFVDSGMTAWSFMTEGAAMLGLSAEELPADASVLTAALREGRPVIASVLPGDFTTVGHFIVIAGVDEAENLIVHDPNSPERSSRSWDAQDVLNQCANLWAYSAR</sequence>
<reference evidence="2 3" key="1">
    <citation type="submission" date="2012-08" db="EMBL/GenBank/DDBJ databases">
        <title>The Genome Sequence of Slackia piriformis YIT 12062.</title>
        <authorList>
            <consortium name="The Broad Institute Genome Sequencing Platform"/>
            <person name="Earl A."/>
            <person name="Ward D."/>
            <person name="Feldgarden M."/>
            <person name="Gevers D."/>
            <person name="Morotomi M."/>
            <person name="Walker B."/>
            <person name="Young S.K."/>
            <person name="Zeng Q."/>
            <person name="Gargeya S."/>
            <person name="Fitzgerald M."/>
            <person name="Haas B."/>
            <person name="Abouelleil A."/>
            <person name="Alvarado L."/>
            <person name="Arachchi H.M."/>
            <person name="Berlin A.M."/>
            <person name="Chapman S.B."/>
            <person name="Goldberg J."/>
            <person name="Griggs A."/>
            <person name="Gujja S."/>
            <person name="Hansen M."/>
            <person name="Howarth C."/>
            <person name="Imamovic A."/>
            <person name="Larimer J."/>
            <person name="McCowen C."/>
            <person name="Montmayeur A."/>
            <person name="Murphy C."/>
            <person name="Neiman D."/>
            <person name="Pearson M."/>
            <person name="Priest M."/>
            <person name="Roberts A."/>
            <person name="Saif S."/>
            <person name="Shea T."/>
            <person name="Sisk P."/>
            <person name="Sykes S."/>
            <person name="Wortman J."/>
            <person name="Nusbaum C."/>
            <person name="Birren B."/>
        </authorList>
    </citation>
    <scope>NUCLEOTIDE SEQUENCE [LARGE SCALE GENOMIC DNA]</scope>
    <source>
        <strain evidence="2 3">YIT 12062</strain>
    </source>
</reference>
<evidence type="ECO:0000313" key="2">
    <source>
        <dbReference type="EMBL" id="EJZ83936.1"/>
    </source>
</evidence>
<dbReference type="EMBL" id="ADMD01000007">
    <property type="protein sequence ID" value="EJZ83936.1"/>
    <property type="molecule type" value="Genomic_DNA"/>
</dbReference>
<evidence type="ECO:0000259" key="1">
    <source>
        <dbReference type="Pfam" id="PF13529"/>
    </source>
</evidence>
<name>K0YKB2_9ACTN</name>
<dbReference type="InParanoid" id="K0YKB2"/>
<dbReference type="eggNOG" id="COG0768">
    <property type="taxonomic scope" value="Bacteria"/>
</dbReference>
<accession>K0YKB2</accession>
<organism evidence="2 3">
    <name type="scientific">Slackia piriformis YIT 12062</name>
    <dbReference type="NCBI Taxonomy" id="742818"/>
    <lineage>
        <taxon>Bacteria</taxon>
        <taxon>Bacillati</taxon>
        <taxon>Actinomycetota</taxon>
        <taxon>Coriobacteriia</taxon>
        <taxon>Eggerthellales</taxon>
        <taxon>Eggerthellaceae</taxon>
        <taxon>Slackia</taxon>
    </lineage>
</organism>
<proteinExistence type="predicted"/>
<dbReference type="Pfam" id="PF13529">
    <property type="entry name" value="Peptidase_C39_2"/>
    <property type="match status" value="1"/>
</dbReference>
<keyword evidence="3" id="KW-1185">Reference proteome</keyword>
<comment type="caution">
    <text evidence="2">The sequence shown here is derived from an EMBL/GenBank/DDBJ whole genome shotgun (WGS) entry which is preliminary data.</text>
</comment>
<dbReference type="PATRIC" id="fig|742818.3.peg.1539"/>
<protein>
    <recommendedName>
        <fullName evidence="1">Peptidase C39-like domain-containing protein</fullName>
    </recommendedName>
</protein>
<dbReference type="AlphaFoldDB" id="K0YKB2"/>
<dbReference type="RefSeq" id="WP_009139655.1">
    <property type="nucleotide sequence ID" value="NZ_JH815198.1"/>
</dbReference>
<dbReference type="OrthoDB" id="3186156at2"/>